<keyword evidence="1" id="KW-0732">Signal</keyword>
<evidence type="ECO:0008006" key="4">
    <source>
        <dbReference type="Google" id="ProtNLM"/>
    </source>
</evidence>
<proteinExistence type="predicted"/>
<protein>
    <recommendedName>
        <fullName evidence="4">Secreted protein</fullName>
    </recommendedName>
</protein>
<dbReference type="EMBL" id="CALTRL010003110">
    <property type="protein sequence ID" value="CAH7677600.1"/>
    <property type="molecule type" value="Genomic_DNA"/>
</dbReference>
<organism evidence="2 3">
    <name type="scientific">Phakopsora pachyrhizi</name>
    <name type="common">Asian soybean rust disease fungus</name>
    <dbReference type="NCBI Taxonomy" id="170000"/>
    <lineage>
        <taxon>Eukaryota</taxon>
        <taxon>Fungi</taxon>
        <taxon>Dikarya</taxon>
        <taxon>Basidiomycota</taxon>
        <taxon>Pucciniomycotina</taxon>
        <taxon>Pucciniomycetes</taxon>
        <taxon>Pucciniales</taxon>
        <taxon>Phakopsoraceae</taxon>
        <taxon>Phakopsora</taxon>
    </lineage>
</organism>
<gene>
    <name evidence="2" type="ORF">PPACK8108_LOCUS12772</name>
</gene>
<accession>A0AAV0B5E4</accession>
<reference evidence="2" key="1">
    <citation type="submission" date="2022-06" db="EMBL/GenBank/DDBJ databases">
        <authorList>
            <consortium name="SYNGENTA / RWTH Aachen University"/>
        </authorList>
    </citation>
    <scope>NUCLEOTIDE SEQUENCE</scope>
</reference>
<comment type="caution">
    <text evidence="2">The sequence shown here is derived from an EMBL/GenBank/DDBJ whole genome shotgun (WGS) entry which is preliminary data.</text>
</comment>
<name>A0AAV0B5E4_PHAPC</name>
<feature type="signal peptide" evidence="1">
    <location>
        <begin position="1"/>
        <end position="21"/>
    </location>
</feature>
<keyword evidence="3" id="KW-1185">Reference proteome</keyword>
<dbReference type="AlphaFoldDB" id="A0AAV0B5E4"/>
<sequence length="112" mass="12094">MINKITVLSAVISVILSFSSAYVIPNQSSFKSLSYSDLSSAQQSSNIQASTVQLQVRAPYYRLARRDSESIPGKIATRHTNSDKVHKDQYSEIDELVGGGGGGGGRINFKPT</sequence>
<dbReference type="Proteomes" id="UP001153365">
    <property type="component" value="Unassembled WGS sequence"/>
</dbReference>
<evidence type="ECO:0000313" key="2">
    <source>
        <dbReference type="EMBL" id="CAH7677600.1"/>
    </source>
</evidence>
<feature type="chain" id="PRO_5043314394" description="Secreted protein" evidence="1">
    <location>
        <begin position="22"/>
        <end position="112"/>
    </location>
</feature>
<evidence type="ECO:0000256" key="1">
    <source>
        <dbReference type="SAM" id="SignalP"/>
    </source>
</evidence>
<evidence type="ECO:0000313" key="3">
    <source>
        <dbReference type="Proteomes" id="UP001153365"/>
    </source>
</evidence>